<dbReference type="AlphaFoldDB" id="A0A369J4A4"/>
<dbReference type="Proteomes" id="UP000076154">
    <property type="component" value="Unassembled WGS sequence"/>
</dbReference>
<dbReference type="InParanoid" id="A0A369J4A4"/>
<evidence type="ECO:0000313" key="1">
    <source>
        <dbReference type="EMBL" id="RDB16879.1"/>
    </source>
</evidence>
<protein>
    <submittedName>
        <fullName evidence="1">Uncharacterized protein</fullName>
    </submittedName>
</protein>
<proteinExistence type="predicted"/>
<reference evidence="1" key="1">
    <citation type="submission" date="2018-04" db="EMBL/GenBank/DDBJ databases">
        <title>Whole genome sequencing of Hypsizygus marmoreus.</title>
        <authorList>
            <person name="Choi I.-G."/>
            <person name="Min B."/>
            <person name="Kim J.-G."/>
            <person name="Kim S."/>
            <person name="Oh Y.-L."/>
            <person name="Kong W.-S."/>
            <person name="Park H."/>
            <person name="Jeong J."/>
            <person name="Song E.-S."/>
        </authorList>
    </citation>
    <scope>NUCLEOTIDE SEQUENCE [LARGE SCALE GENOMIC DNA]</scope>
    <source>
        <strain evidence="1">51987-8</strain>
    </source>
</reference>
<comment type="caution">
    <text evidence="1">The sequence shown here is derived from an EMBL/GenBank/DDBJ whole genome shotgun (WGS) entry which is preliminary data.</text>
</comment>
<accession>A0A369J4A4</accession>
<evidence type="ECO:0000313" key="2">
    <source>
        <dbReference type="Proteomes" id="UP000076154"/>
    </source>
</evidence>
<name>A0A369J4A4_HYPMA</name>
<dbReference type="EMBL" id="LUEZ02000122">
    <property type="protein sequence ID" value="RDB16879.1"/>
    <property type="molecule type" value="Genomic_DNA"/>
</dbReference>
<sequence length="168" mass="18906">MTRDSDVYRIEEEILARTPPFSENHVHAFFIGDTCKYVTTVIVPPNVGSLAAYSVDDLAVEIWVDPEEFYTASVIDMANRSVYLDFIRNEDDKEIRLGNGFTICYKVQKEGGIQNELIYEWSNGYALNGNLLVFKHSESGTLMDVDMDEDLSTVITLVTSAATYGIIQ</sequence>
<organism evidence="1 2">
    <name type="scientific">Hypsizygus marmoreus</name>
    <name type="common">White beech mushroom</name>
    <name type="synonym">Agaricus marmoreus</name>
    <dbReference type="NCBI Taxonomy" id="39966"/>
    <lineage>
        <taxon>Eukaryota</taxon>
        <taxon>Fungi</taxon>
        <taxon>Dikarya</taxon>
        <taxon>Basidiomycota</taxon>
        <taxon>Agaricomycotina</taxon>
        <taxon>Agaricomycetes</taxon>
        <taxon>Agaricomycetidae</taxon>
        <taxon>Agaricales</taxon>
        <taxon>Tricholomatineae</taxon>
        <taxon>Lyophyllaceae</taxon>
        <taxon>Hypsizygus</taxon>
    </lineage>
</organism>
<gene>
    <name evidence="1" type="ORF">Hypma_002449</name>
</gene>
<keyword evidence="2" id="KW-1185">Reference proteome</keyword>